<reference evidence="1" key="1">
    <citation type="submission" date="2021-01" db="EMBL/GenBank/DDBJ databases">
        <authorList>
            <consortium name="Genoscope - CEA"/>
            <person name="William W."/>
        </authorList>
    </citation>
    <scope>NUCLEOTIDE SEQUENCE</scope>
</reference>
<sequence>MQCHHHLTKEISFLKIIARIDSDLIYHQNVIYENEYQDSKSQKDIESQIFFENKGQY</sequence>
<protein>
    <submittedName>
        <fullName evidence="1">Uncharacterized protein</fullName>
    </submittedName>
</protein>
<proteinExistence type="predicted"/>
<gene>
    <name evidence="1" type="ORF">PSON_ATCC_30995.1.T1230066</name>
</gene>
<comment type="caution">
    <text evidence="1">The sequence shown here is derived from an EMBL/GenBank/DDBJ whole genome shotgun (WGS) entry which is preliminary data.</text>
</comment>
<keyword evidence="2" id="KW-1185">Reference proteome</keyword>
<organism evidence="1 2">
    <name type="scientific">Paramecium sonneborni</name>
    <dbReference type="NCBI Taxonomy" id="65129"/>
    <lineage>
        <taxon>Eukaryota</taxon>
        <taxon>Sar</taxon>
        <taxon>Alveolata</taxon>
        <taxon>Ciliophora</taxon>
        <taxon>Intramacronucleata</taxon>
        <taxon>Oligohymenophorea</taxon>
        <taxon>Peniculida</taxon>
        <taxon>Parameciidae</taxon>
        <taxon>Paramecium</taxon>
    </lineage>
</organism>
<name>A0A8S1QXR7_9CILI</name>
<dbReference type="AlphaFoldDB" id="A0A8S1QXR7"/>
<evidence type="ECO:0000313" key="2">
    <source>
        <dbReference type="Proteomes" id="UP000692954"/>
    </source>
</evidence>
<dbReference type="EMBL" id="CAJJDN010000123">
    <property type="protein sequence ID" value="CAD8119885.1"/>
    <property type="molecule type" value="Genomic_DNA"/>
</dbReference>
<accession>A0A8S1QXR7</accession>
<dbReference type="Proteomes" id="UP000692954">
    <property type="component" value="Unassembled WGS sequence"/>
</dbReference>
<evidence type="ECO:0000313" key="1">
    <source>
        <dbReference type="EMBL" id="CAD8119885.1"/>
    </source>
</evidence>